<dbReference type="InterPro" id="IPR001537">
    <property type="entry name" value="SpoU_MeTrfase"/>
</dbReference>
<dbReference type="InterPro" id="IPR004384">
    <property type="entry name" value="RNA_MeTrfase_TrmJ/LasT"/>
</dbReference>
<dbReference type="PANTHER" id="PTHR42786:SF2">
    <property type="entry name" value="TRNA (CYTIDINE_URIDINE-2'-O-)-METHYLTRANSFERASE TRMJ"/>
    <property type="match status" value="1"/>
</dbReference>
<dbReference type="RefSeq" id="WP_347308715.1">
    <property type="nucleotide sequence ID" value="NZ_JBAJEX010000008.1"/>
</dbReference>
<comment type="function">
    <text evidence="5">Catalyzes the formation of 2'O-methylated cytidine (Cm32) or 2'O-methylated uridine (Um32) at position 32 in tRNA.</text>
</comment>
<reference evidence="7 8" key="1">
    <citation type="submission" date="2024-02" db="EMBL/GenBank/DDBJ databases">
        <title>New thermophilic sulfur-oxidizing bacteria from a hot springs of the Uzon caldera (Kamchatka, Russia).</title>
        <authorList>
            <person name="Dukat A.M."/>
            <person name="Elcheninov A.G."/>
            <person name="Frolov E.N."/>
        </authorList>
    </citation>
    <scope>NUCLEOTIDE SEQUENCE [LARGE SCALE GENOMIC DNA]</scope>
    <source>
        <strain evidence="7 8">AK1</strain>
    </source>
</reference>
<evidence type="ECO:0000256" key="1">
    <source>
        <dbReference type="ARBA" id="ARBA00007228"/>
    </source>
</evidence>
<dbReference type="Proteomes" id="UP001482231">
    <property type="component" value="Unassembled WGS sequence"/>
</dbReference>
<keyword evidence="2 5" id="KW-0489">Methyltransferase</keyword>
<evidence type="ECO:0000256" key="4">
    <source>
        <dbReference type="ARBA" id="ARBA00022691"/>
    </source>
</evidence>
<organism evidence="7 8">
    <name type="scientific">Thiobacter aerophilum</name>
    <dbReference type="NCBI Taxonomy" id="3121275"/>
    <lineage>
        <taxon>Bacteria</taxon>
        <taxon>Pseudomonadati</taxon>
        <taxon>Pseudomonadota</taxon>
        <taxon>Betaproteobacteria</taxon>
        <taxon>Burkholderiales</taxon>
        <taxon>Thiobacteraceae</taxon>
        <taxon>Thiobacter</taxon>
    </lineage>
</organism>
<dbReference type="Gene3D" id="1.10.8.590">
    <property type="match status" value="1"/>
</dbReference>
<dbReference type="SUPFAM" id="SSF75217">
    <property type="entry name" value="alpha/beta knot"/>
    <property type="match status" value="1"/>
</dbReference>
<dbReference type="PIRSF" id="PIRSF004808">
    <property type="entry name" value="LasT"/>
    <property type="match status" value="1"/>
</dbReference>
<accession>A0ABV0EGE9</accession>
<dbReference type="NCBIfam" id="TIGR00050">
    <property type="entry name" value="rRNA_methyl_1"/>
    <property type="match status" value="1"/>
</dbReference>
<dbReference type="InterPro" id="IPR029028">
    <property type="entry name" value="Alpha/beta_knot_MTases"/>
</dbReference>
<comment type="caution">
    <text evidence="7">The sequence shown here is derived from an EMBL/GenBank/DDBJ whole genome shotgun (WGS) entry which is preliminary data.</text>
</comment>
<dbReference type="Gene3D" id="3.40.1280.10">
    <property type="match status" value="1"/>
</dbReference>
<keyword evidence="3" id="KW-0808">Transferase</keyword>
<dbReference type="Pfam" id="PF00588">
    <property type="entry name" value="SpoU_methylase"/>
    <property type="match status" value="1"/>
</dbReference>
<gene>
    <name evidence="5" type="primary">trmJ</name>
    <name evidence="7" type="ORF">V6E02_10325</name>
</gene>
<proteinExistence type="inferred from homology"/>
<evidence type="ECO:0000259" key="6">
    <source>
        <dbReference type="Pfam" id="PF00588"/>
    </source>
</evidence>
<comment type="catalytic activity">
    <reaction evidence="5">
        <text>cytidine(32) in tRNA + S-adenosyl-L-methionine = 2'-O-methylcytidine(32) in tRNA + S-adenosyl-L-homocysteine + H(+)</text>
        <dbReference type="Rhea" id="RHEA:42932"/>
        <dbReference type="Rhea" id="RHEA-COMP:10288"/>
        <dbReference type="Rhea" id="RHEA-COMP:10289"/>
        <dbReference type="ChEBI" id="CHEBI:15378"/>
        <dbReference type="ChEBI" id="CHEBI:57856"/>
        <dbReference type="ChEBI" id="CHEBI:59789"/>
        <dbReference type="ChEBI" id="CHEBI:74495"/>
        <dbReference type="ChEBI" id="CHEBI:82748"/>
        <dbReference type="EC" id="2.1.1.200"/>
    </reaction>
</comment>
<keyword evidence="4 5" id="KW-0949">S-adenosyl-L-methionine</keyword>
<evidence type="ECO:0000256" key="2">
    <source>
        <dbReference type="ARBA" id="ARBA00022603"/>
    </source>
</evidence>
<feature type="domain" description="tRNA/rRNA methyltransferase SpoU type" evidence="6">
    <location>
        <begin position="20"/>
        <end position="169"/>
    </location>
</feature>
<dbReference type="InterPro" id="IPR029026">
    <property type="entry name" value="tRNA_m1G_MTases_N"/>
</dbReference>
<name>A0ABV0EGE9_9BURK</name>
<keyword evidence="8" id="KW-1185">Reference proteome</keyword>
<comment type="catalytic activity">
    <reaction evidence="5">
        <text>uridine(32) in tRNA + S-adenosyl-L-methionine = 2'-O-methyluridine(32) in tRNA + S-adenosyl-L-homocysteine + H(+)</text>
        <dbReference type="Rhea" id="RHEA:42936"/>
        <dbReference type="Rhea" id="RHEA-COMP:10107"/>
        <dbReference type="Rhea" id="RHEA-COMP:10290"/>
        <dbReference type="ChEBI" id="CHEBI:15378"/>
        <dbReference type="ChEBI" id="CHEBI:57856"/>
        <dbReference type="ChEBI" id="CHEBI:59789"/>
        <dbReference type="ChEBI" id="CHEBI:65315"/>
        <dbReference type="ChEBI" id="CHEBI:74478"/>
        <dbReference type="EC" id="2.1.1.200"/>
    </reaction>
</comment>
<comment type="subunit">
    <text evidence="5">Homodimer.</text>
</comment>
<comment type="subcellular location">
    <subcellularLocation>
        <location evidence="5">Cytoplasm</location>
    </subcellularLocation>
</comment>
<keyword evidence="5" id="KW-0819">tRNA processing</keyword>
<dbReference type="GO" id="GO:0008168">
    <property type="term" value="F:methyltransferase activity"/>
    <property type="evidence" value="ECO:0007669"/>
    <property type="project" value="UniProtKB-KW"/>
</dbReference>
<dbReference type="GO" id="GO:0032259">
    <property type="term" value="P:methylation"/>
    <property type="evidence" value="ECO:0007669"/>
    <property type="project" value="UniProtKB-KW"/>
</dbReference>
<dbReference type="EMBL" id="JBAJEX010000008">
    <property type="protein sequence ID" value="MEO1767606.1"/>
    <property type="molecule type" value="Genomic_DNA"/>
</dbReference>
<dbReference type="EC" id="2.1.1.200" evidence="5"/>
<dbReference type="CDD" id="cd18093">
    <property type="entry name" value="SpoU-like_TrmJ"/>
    <property type="match status" value="1"/>
</dbReference>
<evidence type="ECO:0000313" key="7">
    <source>
        <dbReference type="EMBL" id="MEO1767606.1"/>
    </source>
</evidence>
<evidence type="ECO:0000313" key="8">
    <source>
        <dbReference type="Proteomes" id="UP001482231"/>
    </source>
</evidence>
<dbReference type="PANTHER" id="PTHR42786">
    <property type="entry name" value="TRNA/RRNA METHYLTRANSFERASE"/>
    <property type="match status" value="1"/>
</dbReference>
<comment type="similarity">
    <text evidence="1">Belongs to the class IV-like SAM-binding methyltransferase superfamily. RNA methyltransferase TrmH family.</text>
</comment>
<sequence length="255" mass="27926">MNPAQEELAQEARLQALARIHVVLCRPSHPGNIGATARAMKTMGLKELKLVAPRRFPHPDADALAAGASDILQRAQVHATVEEALAECAMAVGLTRRERELAQPPQEARQAAPELLALAHSQPVALVFGNETFGLSNAELAHCQRLVTLPADPAYPSLNLAAAVQVMAYELRLTALGAAALPATPARVSLREMAYFYRRLEETLIAIQFLDPAHPKRLMPRLRRLFDRCGLEKEELAILLGILKQAHRKDKGKVD</sequence>
<keyword evidence="5" id="KW-0963">Cytoplasm</keyword>
<evidence type="ECO:0000256" key="5">
    <source>
        <dbReference type="RuleBase" id="RU362024"/>
    </source>
</evidence>
<protein>
    <recommendedName>
        <fullName evidence="5">tRNA (cytidine/uridine-2'-O-)-methyltransferase TrmJ</fullName>
        <ecNumber evidence="5">2.1.1.200</ecNumber>
    </recommendedName>
    <alternativeName>
        <fullName evidence="5">tRNA (cytidine(32)/uridine(32)-2'-O)-methyltransferase</fullName>
    </alternativeName>
    <alternativeName>
        <fullName evidence="5">tRNA Cm32/Um32 methyltransferase</fullName>
    </alternativeName>
</protein>
<evidence type="ECO:0000256" key="3">
    <source>
        <dbReference type="ARBA" id="ARBA00022679"/>
    </source>
</evidence>